<dbReference type="Gene3D" id="3.30.9.90">
    <property type="match status" value="1"/>
</dbReference>
<dbReference type="EMBL" id="UGFG01000001">
    <property type="protein sequence ID" value="STM40841.1"/>
    <property type="molecule type" value="Genomic_DNA"/>
</dbReference>
<comment type="cofactor">
    <cofactor evidence="1 6">
        <name>FAD</name>
        <dbReference type="ChEBI" id="CHEBI:57692"/>
    </cofactor>
</comment>
<keyword evidence="4 6" id="KW-0274">FAD</keyword>
<dbReference type="AlphaFoldDB" id="A0A377DYD2"/>
<sequence>MEQAEEAGAQLITGIRVDNLVQRDGKVVGVEADGDVIEAKTVILADGVNSILAEKLGMAKRVKPTDVAVGVKELIELPKSVIEDRFQLQGNQGAACLFAGSPTDGLMGGGFLYTNENTLSLGLVCGLHHLHDAKKSVPQMLEDFKQHPAVAPLIAGGKLVEYSAHVVPEAGINMLPELVGDGVLIAGDAAGMCMNLGFTIRGMDLAIAAGEAAAKNRAFSDEKRRFQ</sequence>
<dbReference type="InterPro" id="IPR036188">
    <property type="entry name" value="FAD/NAD-bd_sf"/>
</dbReference>
<evidence type="ECO:0000256" key="5">
    <source>
        <dbReference type="ARBA" id="ARBA00023002"/>
    </source>
</evidence>
<dbReference type="GO" id="GO:0071949">
    <property type="term" value="F:FAD binding"/>
    <property type="evidence" value="ECO:0007669"/>
    <property type="project" value="UniProtKB-UniRule"/>
</dbReference>
<accession>A0A377DYD2</accession>
<dbReference type="GO" id="GO:0016491">
    <property type="term" value="F:oxidoreductase activity"/>
    <property type="evidence" value="ECO:0007669"/>
    <property type="project" value="UniProtKB-UniRule"/>
</dbReference>
<evidence type="ECO:0000256" key="2">
    <source>
        <dbReference type="ARBA" id="ARBA00006796"/>
    </source>
</evidence>
<dbReference type="SUPFAM" id="SSF51905">
    <property type="entry name" value="FAD/NAD(P)-binding domain"/>
    <property type="match status" value="1"/>
</dbReference>
<evidence type="ECO:0000256" key="1">
    <source>
        <dbReference type="ARBA" id="ARBA00001974"/>
    </source>
</evidence>
<protein>
    <recommendedName>
        <fullName evidence="6">Protein FixC</fullName>
    </recommendedName>
</protein>
<gene>
    <name evidence="8" type="primary">fixC_2</name>
    <name evidence="8" type="ORF">NCTC8500_04710</name>
</gene>
<dbReference type="PANTHER" id="PTHR43624">
    <property type="entry name" value="ELECTRON TRANSFER FLAVOPROTEIN-QUINONE OXIDOREDUCTASE YDIS-RELATED"/>
    <property type="match status" value="1"/>
</dbReference>
<dbReference type="InterPro" id="IPR039651">
    <property type="entry name" value="FixC-like"/>
</dbReference>
<dbReference type="InterPro" id="IPR049398">
    <property type="entry name" value="ETF-QO/FixC_UQ-bd"/>
</dbReference>
<evidence type="ECO:0000313" key="8">
    <source>
        <dbReference type="EMBL" id="STM40841.1"/>
    </source>
</evidence>
<proteinExistence type="inferred from homology"/>
<name>A0A377DYD2_ECOLX</name>
<evidence type="ECO:0000256" key="6">
    <source>
        <dbReference type="RuleBase" id="RU366069"/>
    </source>
</evidence>
<dbReference type="Pfam" id="PF21162">
    <property type="entry name" value="ETFQO_UQ-bd"/>
    <property type="match status" value="1"/>
</dbReference>
<dbReference type="Proteomes" id="UP000254429">
    <property type="component" value="Unassembled WGS sequence"/>
</dbReference>
<evidence type="ECO:0000256" key="3">
    <source>
        <dbReference type="ARBA" id="ARBA00022630"/>
    </source>
</evidence>
<organism evidence="8 9">
    <name type="scientific">Escherichia coli</name>
    <dbReference type="NCBI Taxonomy" id="562"/>
    <lineage>
        <taxon>Bacteria</taxon>
        <taxon>Pseudomonadati</taxon>
        <taxon>Pseudomonadota</taxon>
        <taxon>Gammaproteobacteria</taxon>
        <taxon>Enterobacterales</taxon>
        <taxon>Enterobacteriaceae</taxon>
        <taxon>Escherichia</taxon>
    </lineage>
</organism>
<comment type="similarity">
    <text evidence="2 6">Belongs to the ETF-QO/FixC family.</text>
</comment>
<reference evidence="8 9" key="1">
    <citation type="submission" date="2018-06" db="EMBL/GenBank/DDBJ databases">
        <authorList>
            <consortium name="Pathogen Informatics"/>
            <person name="Doyle S."/>
        </authorList>
    </citation>
    <scope>NUCLEOTIDE SEQUENCE [LARGE SCALE GENOMIC DNA]</scope>
    <source>
        <strain evidence="8 9">NCTC8500</strain>
    </source>
</reference>
<keyword evidence="5 6" id="KW-0560">Oxidoreductase</keyword>
<feature type="domain" description="ETF-QO/FixC ubiquinone-binding" evidence="7">
    <location>
        <begin position="68"/>
        <end position="166"/>
    </location>
</feature>
<evidence type="ECO:0000259" key="7">
    <source>
        <dbReference type="Pfam" id="PF21162"/>
    </source>
</evidence>
<keyword evidence="3 6" id="KW-0285">Flavoprotein</keyword>
<comment type="function">
    <text evidence="6">Part of an electron transfer system.</text>
</comment>
<evidence type="ECO:0000256" key="4">
    <source>
        <dbReference type="ARBA" id="ARBA00022827"/>
    </source>
</evidence>
<dbReference type="PANTHER" id="PTHR43624:SF1">
    <property type="entry name" value="PROTEIN FIXC"/>
    <property type="match status" value="1"/>
</dbReference>
<evidence type="ECO:0000313" key="9">
    <source>
        <dbReference type="Proteomes" id="UP000254429"/>
    </source>
</evidence>
<dbReference type="SUPFAM" id="SSF54373">
    <property type="entry name" value="FAD-linked reductases, C-terminal domain"/>
    <property type="match status" value="1"/>
</dbReference>